<dbReference type="EMBL" id="LOTQ01000061">
    <property type="protein sequence ID" value="KUZ97662.1"/>
    <property type="molecule type" value="Genomic_DNA"/>
</dbReference>
<organism evidence="2 3">
    <name type="scientific">Burkholderia latens</name>
    <dbReference type="NCBI Taxonomy" id="488446"/>
    <lineage>
        <taxon>Bacteria</taxon>
        <taxon>Pseudomonadati</taxon>
        <taxon>Pseudomonadota</taxon>
        <taxon>Betaproteobacteria</taxon>
        <taxon>Burkholderiales</taxon>
        <taxon>Burkholderiaceae</taxon>
        <taxon>Burkholderia</taxon>
        <taxon>Burkholderia cepacia complex</taxon>
    </lineage>
</organism>
<dbReference type="InterPro" id="IPR050263">
    <property type="entry name" value="Bact_Fimbrial_Adh_Pro"/>
</dbReference>
<dbReference type="InterPro" id="IPR036937">
    <property type="entry name" value="Adhesion_dom_fimbrial_sf"/>
</dbReference>
<evidence type="ECO:0000256" key="1">
    <source>
        <dbReference type="ARBA" id="ARBA00022729"/>
    </source>
</evidence>
<comment type="caution">
    <text evidence="2">The sequence shown here is derived from an EMBL/GenBank/DDBJ whole genome shotgun (WGS) entry which is preliminary data.</text>
</comment>
<evidence type="ECO:0000313" key="2">
    <source>
        <dbReference type="EMBL" id="KUZ97662.1"/>
    </source>
</evidence>
<keyword evidence="1" id="KW-0732">Signal</keyword>
<dbReference type="GO" id="GO:0043709">
    <property type="term" value="P:cell adhesion involved in single-species biofilm formation"/>
    <property type="evidence" value="ECO:0007669"/>
    <property type="project" value="TreeGrafter"/>
</dbReference>
<accession>A0AAP1G710</accession>
<dbReference type="Proteomes" id="UP000056450">
    <property type="component" value="Unassembled WGS sequence"/>
</dbReference>
<gene>
    <name evidence="2" type="ORF">WI41_03125</name>
</gene>
<evidence type="ECO:0000313" key="3">
    <source>
        <dbReference type="Proteomes" id="UP000056450"/>
    </source>
</evidence>
<name>A0AAP1G710_9BURK</name>
<dbReference type="AlphaFoldDB" id="A0AAP1G710"/>
<dbReference type="GO" id="GO:0009289">
    <property type="term" value="C:pilus"/>
    <property type="evidence" value="ECO:0007669"/>
    <property type="project" value="InterPro"/>
</dbReference>
<sequence length="185" mass="19242">MIGPLGTGIATNLPYMSMQFRANSGDSMGTYELRVNTPIKIEAKACRVATPAINVTMPRAVTYLLDGPGSSAGATGFNIVLDECPPGLAVHATFADASNPANRSTVLSLAPESTASGLGYQVFFRSKAVGYGPDTSAAGADNQFMISDSAPPSITLPLAVKYVKTSSNVRPGTAIGRIVFNMSYQ</sequence>
<dbReference type="InterPro" id="IPR008966">
    <property type="entry name" value="Adhesion_dom_sf"/>
</dbReference>
<dbReference type="Gene3D" id="2.60.40.1090">
    <property type="entry name" value="Fimbrial-type adhesion domain"/>
    <property type="match status" value="1"/>
</dbReference>
<dbReference type="SUPFAM" id="SSF49401">
    <property type="entry name" value="Bacterial adhesins"/>
    <property type="match status" value="1"/>
</dbReference>
<dbReference type="PANTHER" id="PTHR33420">
    <property type="entry name" value="FIMBRIAL SUBUNIT ELFA-RELATED"/>
    <property type="match status" value="1"/>
</dbReference>
<reference evidence="2 3" key="1">
    <citation type="submission" date="2015-11" db="EMBL/GenBank/DDBJ databases">
        <title>Expanding the genomic diversity of Burkholderia species for the development of highly accurate diagnostics.</title>
        <authorList>
            <person name="Sahl J."/>
            <person name="Keim P."/>
            <person name="Wagner D."/>
        </authorList>
    </citation>
    <scope>NUCLEOTIDE SEQUENCE [LARGE SCALE GENOMIC DNA]</scope>
    <source>
        <strain evidence="2 3">RF32-BP12</strain>
    </source>
</reference>
<evidence type="ECO:0008006" key="4">
    <source>
        <dbReference type="Google" id="ProtNLM"/>
    </source>
</evidence>
<dbReference type="PANTHER" id="PTHR33420:SF3">
    <property type="entry name" value="FIMBRIAL SUBUNIT ELFA"/>
    <property type="match status" value="1"/>
</dbReference>
<protein>
    <recommendedName>
        <fullName evidence="4">Type 1 fimbrial protein</fullName>
    </recommendedName>
</protein>
<proteinExistence type="predicted"/>